<proteinExistence type="predicted"/>
<dbReference type="EMBL" id="DF933838">
    <property type="protein sequence ID" value="GAM41725.1"/>
    <property type="molecule type" value="Genomic_DNA"/>
</dbReference>
<sequence>MAPSSVSSNAAAALPEGWTDSKDEMAWDLYYNDDPQCDAKELEKTYGISLGPQSAVMCRTRSTGECFYVLESPDNKSCYLWNQITTSIYRVEEPKTRAQIVQSISENGVRGLKIVQLDEGGKVVTAQ</sequence>
<keyword evidence="2" id="KW-1185">Reference proteome</keyword>
<protein>
    <submittedName>
        <fullName evidence="1">Uncharacterized protein</fullName>
    </submittedName>
</protein>
<evidence type="ECO:0000313" key="1">
    <source>
        <dbReference type="EMBL" id="GAM41725.1"/>
    </source>
</evidence>
<dbReference type="AlphaFoldDB" id="A0A6V8HJZ5"/>
<evidence type="ECO:0000313" key="2">
    <source>
        <dbReference type="Proteomes" id="UP000053095"/>
    </source>
</evidence>
<gene>
    <name evidence="1" type="ORF">TCE0_042f15060</name>
</gene>
<name>A0A6V8HJZ5_TALPI</name>
<accession>A0A6V8HJZ5</accession>
<dbReference type="Proteomes" id="UP000053095">
    <property type="component" value="Unassembled WGS sequence"/>
</dbReference>
<reference evidence="2" key="1">
    <citation type="journal article" date="2015" name="Genome Announc.">
        <title>Draft genome sequence of Talaromyces cellulolyticus strain Y-94, a source of lignocellulosic biomass-degrading enzymes.</title>
        <authorList>
            <person name="Fujii T."/>
            <person name="Koike H."/>
            <person name="Sawayama S."/>
            <person name="Yano S."/>
            <person name="Inoue H."/>
        </authorList>
    </citation>
    <scope>NUCLEOTIDE SEQUENCE [LARGE SCALE GENOMIC DNA]</scope>
    <source>
        <strain evidence="2">Y-94</strain>
    </source>
</reference>
<organism evidence="1 2">
    <name type="scientific">Talaromyces pinophilus</name>
    <name type="common">Penicillium pinophilum</name>
    <dbReference type="NCBI Taxonomy" id="128442"/>
    <lineage>
        <taxon>Eukaryota</taxon>
        <taxon>Fungi</taxon>
        <taxon>Dikarya</taxon>
        <taxon>Ascomycota</taxon>
        <taxon>Pezizomycotina</taxon>
        <taxon>Eurotiomycetes</taxon>
        <taxon>Eurotiomycetidae</taxon>
        <taxon>Eurotiales</taxon>
        <taxon>Trichocomaceae</taxon>
        <taxon>Talaromyces</taxon>
        <taxon>Talaromyces sect. Talaromyces</taxon>
    </lineage>
</organism>
<comment type="caution">
    <text evidence="1">The sequence shown here is derived from an EMBL/GenBank/DDBJ whole genome shotgun (WGS) entry which is preliminary data.</text>
</comment>